<sequence length="68" mass="8135">MGGGRFEYHPEELDRRREIREDRYATAFCNVLTAIESELAKCDGDIVTRDSLEDWLYKRLVQERLRKD</sequence>
<evidence type="ECO:0000313" key="2">
    <source>
        <dbReference type="Proteomes" id="UP000061660"/>
    </source>
</evidence>
<dbReference type="Proteomes" id="UP000061660">
    <property type="component" value="Chromosome"/>
</dbReference>
<organism evidence="1 2">
    <name type="scientific">Paenibacillus naphthalenovorans</name>
    <dbReference type="NCBI Taxonomy" id="162209"/>
    <lineage>
        <taxon>Bacteria</taxon>
        <taxon>Bacillati</taxon>
        <taxon>Bacillota</taxon>
        <taxon>Bacilli</taxon>
        <taxon>Bacillales</taxon>
        <taxon>Paenibacillaceae</taxon>
        <taxon>Paenibacillus</taxon>
    </lineage>
</organism>
<keyword evidence="2" id="KW-1185">Reference proteome</keyword>
<proteinExistence type="predicted"/>
<dbReference type="AlphaFoldDB" id="A0A0U2KYW4"/>
<gene>
    <name evidence="1" type="ORF">IJ22_17880</name>
</gene>
<protein>
    <submittedName>
        <fullName evidence="1">Uncharacterized protein</fullName>
    </submittedName>
</protein>
<reference evidence="2" key="1">
    <citation type="submission" date="2015-12" db="EMBL/GenBank/DDBJ databases">
        <title>Complete genome sequences of two moderately thermophilic Paenibacillus species.</title>
        <authorList>
            <person name="Butler R.III."/>
            <person name="Wang J."/>
            <person name="Stark B.C."/>
            <person name="Pombert J.-F."/>
        </authorList>
    </citation>
    <scope>NUCLEOTIDE SEQUENCE [LARGE SCALE GENOMIC DNA]</scope>
    <source>
        <strain evidence="2">32O-Y</strain>
    </source>
</reference>
<dbReference type="EMBL" id="CP013652">
    <property type="protein sequence ID" value="ALS22162.1"/>
    <property type="molecule type" value="Genomic_DNA"/>
</dbReference>
<accession>A0A0U2KYW4</accession>
<dbReference type="KEGG" id="pnp:IJ22_17880"/>
<dbReference type="STRING" id="162209.IJ22_17880"/>
<dbReference type="PATRIC" id="fig|162209.4.peg.1893"/>
<name>A0A0U2KYW4_9BACL</name>
<evidence type="ECO:0000313" key="1">
    <source>
        <dbReference type="EMBL" id="ALS22162.1"/>
    </source>
</evidence>
<reference evidence="1 2" key="2">
    <citation type="journal article" date="2016" name="Genome Announc.">
        <title>Complete Genome Sequences of Two Interactive Moderate Thermophiles, Paenibacillus napthalenovorans 32O-Y and Paenibacillus sp. 32O-W.</title>
        <authorList>
            <person name="Butler R.R.III."/>
            <person name="Wang J."/>
            <person name="Stark B.C."/>
            <person name="Pombert J.F."/>
        </authorList>
    </citation>
    <scope>NUCLEOTIDE SEQUENCE [LARGE SCALE GENOMIC DNA]</scope>
    <source>
        <strain evidence="1 2">32O-Y</strain>
    </source>
</reference>
<dbReference type="RefSeq" id="WP_062408482.1">
    <property type="nucleotide sequence ID" value="NZ_CP013652.1"/>
</dbReference>